<dbReference type="SUPFAM" id="SSF53474">
    <property type="entry name" value="alpha/beta-Hydrolases"/>
    <property type="match status" value="1"/>
</dbReference>
<evidence type="ECO:0000256" key="1">
    <source>
        <dbReference type="SAM" id="SignalP"/>
    </source>
</evidence>
<dbReference type="PRINTS" id="PR00412">
    <property type="entry name" value="EPOXHYDRLASE"/>
</dbReference>
<dbReference type="PANTHER" id="PTHR43798">
    <property type="entry name" value="MONOACYLGLYCEROL LIPASE"/>
    <property type="match status" value="1"/>
</dbReference>
<dbReference type="GO" id="GO:0016020">
    <property type="term" value="C:membrane"/>
    <property type="evidence" value="ECO:0007669"/>
    <property type="project" value="TreeGrafter"/>
</dbReference>
<dbReference type="RefSeq" id="WP_081225626.1">
    <property type="nucleotide sequence ID" value="NZ_AUXX01000047.1"/>
</dbReference>
<comment type="caution">
    <text evidence="3">The sequence shown here is derived from an EMBL/GenBank/DDBJ whole genome shotgun (WGS) entry which is preliminary data.</text>
</comment>
<dbReference type="GO" id="GO:0003824">
    <property type="term" value="F:catalytic activity"/>
    <property type="evidence" value="ECO:0007669"/>
    <property type="project" value="InterPro"/>
</dbReference>
<reference evidence="3 4" key="1">
    <citation type="submission" date="2013-07" db="EMBL/GenBank/DDBJ databases">
        <title>Comparative Genomic and Metabolomic Analysis of Twelve Strains of Pseudoalteromonas luteoviolacea.</title>
        <authorList>
            <person name="Vynne N.G."/>
            <person name="Mansson M."/>
            <person name="Gram L."/>
        </authorList>
    </citation>
    <scope>NUCLEOTIDE SEQUENCE [LARGE SCALE GENOMIC DNA]</scope>
    <source>
        <strain evidence="3 4">S4060-1</strain>
    </source>
</reference>
<feature type="chain" id="PRO_5007829451" description="AB hydrolase-1 domain-containing protein" evidence="1">
    <location>
        <begin position="21"/>
        <end position="323"/>
    </location>
</feature>
<dbReference type="NCBIfam" id="NF002938">
    <property type="entry name" value="PRK03592.1"/>
    <property type="match status" value="1"/>
</dbReference>
<sequence>MTYARILLLSLLGVSTPFMATSSVKLPLPVIEETHQIEQRSIEVKGSWMTYLEQGEGKPVVFVHGNPTSSYSWRNIMPYISDTHRTIAVDLIGMGDSGKPDIDYTFKEQYRYFSRFINELDLDEVILIGHDWGAAIAWLYAKKHPRKVTGLAFMEGVLPPQFPAESYESLGPVADFFRTLRDPVLGPMLVIDQNMWIEQALPASINRTLGDQAMDAYRAPYLVPESRKPLLAWPNQLPIAGEPTQTDRIMRGIKRFMRRTDMPTLYVYGSPSVERSPQVLKWYVENIDELETSYVGQGLHYLPEDQPDAIGRALEDWLRRLDD</sequence>
<name>A0A161Y288_9GAMM</name>
<protein>
    <recommendedName>
        <fullName evidence="2">AB hydrolase-1 domain-containing protein</fullName>
    </recommendedName>
</protein>
<dbReference type="Proteomes" id="UP000076661">
    <property type="component" value="Unassembled WGS sequence"/>
</dbReference>
<keyword evidence="1" id="KW-0732">Signal</keyword>
<dbReference type="AlphaFoldDB" id="A0A161Y288"/>
<dbReference type="InterPro" id="IPR000073">
    <property type="entry name" value="AB_hydrolase_1"/>
</dbReference>
<dbReference type="PRINTS" id="PR00111">
    <property type="entry name" value="ABHYDROLASE"/>
</dbReference>
<accession>A0A161Y288</accession>
<dbReference type="InterPro" id="IPR000639">
    <property type="entry name" value="Epox_hydrolase-like"/>
</dbReference>
<proteinExistence type="predicted"/>
<dbReference type="Gene3D" id="3.40.50.1820">
    <property type="entry name" value="alpha/beta hydrolase"/>
    <property type="match status" value="1"/>
</dbReference>
<dbReference type="InterPro" id="IPR029058">
    <property type="entry name" value="AB_hydrolase_fold"/>
</dbReference>
<gene>
    <name evidence="3" type="ORF">N478_25945</name>
</gene>
<feature type="domain" description="AB hydrolase-1" evidence="2">
    <location>
        <begin position="58"/>
        <end position="168"/>
    </location>
</feature>
<organism evidence="3 4">
    <name type="scientific">Pseudoalteromonas luteoviolacea S4060-1</name>
    <dbReference type="NCBI Taxonomy" id="1365257"/>
    <lineage>
        <taxon>Bacteria</taxon>
        <taxon>Pseudomonadati</taxon>
        <taxon>Pseudomonadota</taxon>
        <taxon>Gammaproteobacteria</taxon>
        <taxon>Alteromonadales</taxon>
        <taxon>Pseudoalteromonadaceae</taxon>
        <taxon>Pseudoalteromonas</taxon>
    </lineage>
</organism>
<dbReference type="InterPro" id="IPR050266">
    <property type="entry name" value="AB_hydrolase_sf"/>
</dbReference>
<dbReference type="Pfam" id="PF00561">
    <property type="entry name" value="Abhydrolase_1"/>
    <property type="match status" value="1"/>
</dbReference>
<evidence type="ECO:0000259" key="2">
    <source>
        <dbReference type="Pfam" id="PF00561"/>
    </source>
</evidence>
<dbReference type="PATRIC" id="fig|1365257.3.peg.4713"/>
<dbReference type="EMBL" id="AUXX01000047">
    <property type="protein sequence ID" value="KZN60851.1"/>
    <property type="molecule type" value="Genomic_DNA"/>
</dbReference>
<evidence type="ECO:0000313" key="3">
    <source>
        <dbReference type="EMBL" id="KZN60851.1"/>
    </source>
</evidence>
<evidence type="ECO:0000313" key="4">
    <source>
        <dbReference type="Proteomes" id="UP000076661"/>
    </source>
</evidence>
<feature type="signal peptide" evidence="1">
    <location>
        <begin position="1"/>
        <end position="20"/>
    </location>
</feature>
<dbReference type="PANTHER" id="PTHR43798:SF24">
    <property type="entry name" value="CIS-3-ALKYL-4-ALKYLOXETAN-2-ONE DECARBOXYLASE"/>
    <property type="match status" value="1"/>
</dbReference>